<dbReference type="AlphaFoldDB" id="A0A1I2UST9"/>
<dbReference type="EMBL" id="FOOQ01000004">
    <property type="protein sequence ID" value="SFG80142.1"/>
    <property type="molecule type" value="Genomic_DNA"/>
</dbReference>
<dbReference type="RefSeq" id="WP_177213380.1">
    <property type="nucleotide sequence ID" value="NZ_FOOQ01000004.1"/>
</dbReference>
<dbReference type="OrthoDB" id="302822at2157"/>
<proteinExistence type="predicted"/>
<evidence type="ECO:0000313" key="2">
    <source>
        <dbReference type="Proteomes" id="UP000198876"/>
    </source>
</evidence>
<gene>
    <name evidence="1" type="ORF">SAMN04488063_2992</name>
</gene>
<evidence type="ECO:0000313" key="1">
    <source>
        <dbReference type="EMBL" id="SFG80142.1"/>
    </source>
</evidence>
<dbReference type="Proteomes" id="UP000198876">
    <property type="component" value="Unassembled WGS sequence"/>
</dbReference>
<keyword evidence="2" id="KW-1185">Reference proteome</keyword>
<dbReference type="STRING" id="553467.SAMN04488063_2992"/>
<sequence>MNYLRVVGAFLTVLGVLGYAAGTVEAYPGRSASVVGVMVGITFYAIGRSYGGETDE</sequence>
<name>A0A1I2UST9_9EURY</name>
<organism evidence="1 2">
    <name type="scientific">Halopelagius inordinatus</name>
    <dbReference type="NCBI Taxonomy" id="553467"/>
    <lineage>
        <taxon>Archaea</taxon>
        <taxon>Methanobacteriati</taxon>
        <taxon>Methanobacteriota</taxon>
        <taxon>Stenosarchaea group</taxon>
        <taxon>Halobacteria</taxon>
        <taxon>Halobacteriales</taxon>
        <taxon>Haloferacaceae</taxon>
    </lineage>
</organism>
<accession>A0A1I2UST9</accession>
<protein>
    <submittedName>
        <fullName evidence="1">Uncharacterized protein</fullName>
    </submittedName>
</protein>
<reference evidence="2" key="1">
    <citation type="submission" date="2016-10" db="EMBL/GenBank/DDBJ databases">
        <authorList>
            <person name="Varghese N."/>
            <person name="Submissions S."/>
        </authorList>
    </citation>
    <scope>NUCLEOTIDE SEQUENCE [LARGE SCALE GENOMIC DNA]</scope>
    <source>
        <strain evidence="2">CGMCC 1.7739</strain>
    </source>
</reference>